<protein>
    <submittedName>
        <fullName evidence="1">Uncharacterized protein</fullName>
    </submittedName>
</protein>
<dbReference type="EMBL" id="AP014800">
    <property type="protein sequence ID" value="BAQ68054.1"/>
    <property type="molecule type" value="Genomic_DNA"/>
</dbReference>
<dbReference type="Proteomes" id="UP000064912">
    <property type="component" value="Chromosome"/>
</dbReference>
<evidence type="ECO:0000313" key="2">
    <source>
        <dbReference type="Proteomes" id="UP000064912"/>
    </source>
</evidence>
<evidence type="ECO:0000313" key="1">
    <source>
        <dbReference type="EMBL" id="BAQ68054.1"/>
    </source>
</evidence>
<name>A0A0D6B020_RHOSU</name>
<proteinExistence type="predicted"/>
<dbReference type="AlphaFoldDB" id="A0A0D6B020"/>
<reference evidence="1 2" key="1">
    <citation type="submission" date="2015-02" db="EMBL/GenBank/DDBJ databases">
        <title>Genome sequene of Rhodovulum sulfidophilum DSM 2351.</title>
        <authorList>
            <person name="Nagao N."/>
        </authorList>
    </citation>
    <scope>NUCLEOTIDE SEQUENCE [LARGE SCALE GENOMIC DNA]</scope>
    <source>
        <strain evidence="1 2">DSM 2351</strain>
    </source>
</reference>
<accession>A0A0D6B020</accession>
<dbReference type="PATRIC" id="fig|35806.4.peg.908"/>
<organism evidence="1 2">
    <name type="scientific">Rhodovulum sulfidophilum</name>
    <name type="common">Rhodobacter sulfidophilus</name>
    <dbReference type="NCBI Taxonomy" id="35806"/>
    <lineage>
        <taxon>Bacteria</taxon>
        <taxon>Pseudomonadati</taxon>
        <taxon>Pseudomonadota</taxon>
        <taxon>Alphaproteobacteria</taxon>
        <taxon>Rhodobacterales</taxon>
        <taxon>Paracoccaceae</taxon>
        <taxon>Rhodovulum</taxon>
    </lineage>
</organism>
<dbReference type="KEGG" id="rsu:NHU_00887"/>
<dbReference type="SUPFAM" id="SSF51197">
    <property type="entry name" value="Clavaminate synthase-like"/>
    <property type="match status" value="1"/>
</dbReference>
<gene>
    <name evidence="1" type="ORF">NHU_00887</name>
</gene>
<sequence>MLEIFEYDPARYPLADWAREVLQWKRLECLNEKPLERAKTSNQRVYYFTKAMKDAYHDDGPAGAAIRRVVSDFVDREVRPRLPFVPWLRILPNFRVHEAGQEATSKLHRDRTYLTELGSLKIWLPFVGVSRGGTLWVESAEGKNDLAPIALQHGQAMLFDSLNLLHGCFFNDSGQSRVSMDFIVRRDPALIAGG</sequence>